<organism evidence="2 3">
    <name type="scientific">Pleurodeles waltl</name>
    <name type="common">Iberian ribbed newt</name>
    <dbReference type="NCBI Taxonomy" id="8319"/>
    <lineage>
        <taxon>Eukaryota</taxon>
        <taxon>Metazoa</taxon>
        <taxon>Chordata</taxon>
        <taxon>Craniata</taxon>
        <taxon>Vertebrata</taxon>
        <taxon>Euteleostomi</taxon>
        <taxon>Amphibia</taxon>
        <taxon>Batrachia</taxon>
        <taxon>Caudata</taxon>
        <taxon>Salamandroidea</taxon>
        <taxon>Salamandridae</taxon>
        <taxon>Pleurodelinae</taxon>
        <taxon>Pleurodeles</taxon>
    </lineage>
</organism>
<gene>
    <name evidence="2" type="ORF">NDU88_006059</name>
</gene>
<sequence length="176" mass="18317">MRHGDSPVVTSGSFGKKDYCGCLLVAWDLWAGTNRNALPGDVGLGKALRTITGGEERTEDLTATTEGVAATPETPASPQDAAAAPEPASIAPGRSGSTETTGIASGRSGSTGITSDAPGRSSRPECRTPELRPRSGESVASAVPPVSPPVRKNRKNEHQMNKDRTTEHIINNHPSH</sequence>
<evidence type="ECO:0000313" key="2">
    <source>
        <dbReference type="EMBL" id="KAJ1218480.1"/>
    </source>
</evidence>
<feature type="compositionally biased region" description="Low complexity" evidence="1">
    <location>
        <begin position="76"/>
        <end position="92"/>
    </location>
</feature>
<accession>A0AAV7WX23</accession>
<dbReference type="Proteomes" id="UP001066276">
    <property type="component" value="Chromosome 1_1"/>
</dbReference>
<reference evidence="2" key="1">
    <citation type="journal article" date="2022" name="bioRxiv">
        <title>Sequencing and chromosome-scale assembly of the giantPleurodeles waltlgenome.</title>
        <authorList>
            <person name="Brown T."/>
            <person name="Elewa A."/>
            <person name="Iarovenko S."/>
            <person name="Subramanian E."/>
            <person name="Araus A.J."/>
            <person name="Petzold A."/>
            <person name="Susuki M."/>
            <person name="Suzuki K.-i.T."/>
            <person name="Hayashi T."/>
            <person name="Toyoda A."/>
            <person name="Oliveira C."/>
            <person name="Osipova E."/>
            <person name="Leigh N.D."/>
            <person name="Simon A."/>
            <person name="Yun M.H."/>
        </authorList>
    </citation>
    <scope>NUCLEOTIDE SEQUENCE</scope>
    <source>
        <strain evidence="2">20211129_DDA</strain>
        <tissue evidence="2">Liver</tissue>
    </source>
</reference>
<feature type="region of interest" description="Disordered" evidence="1">
    <location>
        <begin position="52"/>
        <end position="176"/>
    </location>
</feature>
<feature type="compositionally biased region" description="Basic and acidic residues" evidence="1">
    <location>
        <begin position="122"/>
        <end position="135"/>
    </location>
</feature>
<feature type="compositionally biased region" description="Polar residues" evidence="1">
    <location>
        <begin position="95"/>
        <end position="114"/>
    </location>
</feature>
<dbReference type="AlphaFoldDB" id="A0AAV7WX23"/>
<comment type="caution">
    <text evidence="2">The sequence shown here is derived from an EMBL/GenBank/DDBJ whole genome shotgun (WGS) entry which is preliminary data.</text>
</comment>
<evidence type="ECO:0000313" key="3">
    <source>
        <dbReference type="Proteomes" id="UP001066276"/>
    </source>
</evidence>
<protein>
    <submittedName>
        <fullName evidence="2">Uncharacterized protein</fullName>
    </submittedName>
</protein>
<name>A0AAV7WX23_PLEWA</name>
<evidence type="ECO:0000256" key="1">
    <source>
        <dbReference type="SAM" id="MobiDB-lite"/>
    </source>
</evidence>
<feature type="compositionally biased region" description="Basic and acidic residues" evidence="1">
    <location>
        <begin position="156"/>
        <end position="167"/>
    </location>
</feature>
<keyword evidence="3" id="KW-1185">Reference proteome</keyword>
<dbReference type="EMBL" id="JANPWB010000001">
    <property type="protein sequence ID" value="KAJ1218480.1"/>
    <property type="molecule type" value="Genomic_DNA"/>
</dbReference>
<proteinExistence type="predicted"/>